<keyword evidence="2" id="KW-0808">Transferase</keyword>
<keyword evidence="3" id="KW-0548">Nucleotidyltransferase</keyword>
<evidence type="ECO:0000313" key="5">
    <source>
        <dbReference type="EMBL" id="KAA6381297.1"/>
    </source>
</evidence>
<comment type="similarity">
    <text evidence="1">Belongs to the DNA polymerase type-B family.</text>
</comment>
<dbReference type="Gene3D" id="3.30.40.220">
    <property type="match status" value="1"/>
</dbReference>
<protein>
    <submittedName>
        <fullName evidence="5">Uncharacterized protein</fullName>
    </submittedName>
</protein>
<dbReference type="InterPro" id="IPR006172">
    <property type="entry name" value="DNA-dir_DNA_pol_B"/>
</dbReference>
<dbReference type="GO" id="GO:0000166">
    <property type="term" value="F:nucleotide binding"/>
    <property type="evidence" value="ECO:0007669"/>
    <property type="project" value="InterPro"/>
</dbReference>
<evidence type="ECO:0000256" key="2">
    <source>
        <dbReference type="ARBA" id="ARBA00022679"/>
    </source>
</evidence>
<dbReference type="SUPFAM" id="SSF56672">
    <property type="entry name" value="DNA/RNA polymerases"/>
    <property type="match status" value="1"/>
</dbReference>
<name>A0A5J4VFG3_9EUKA</name>
<reference evidence="5 6" key="1">
    <citation type="submission" date="2019-03" db="EMBL/GenBank/DDBJ databases">
        <title>Single cell metagenomics reveals metabolic interactions within the superorganism composed of flagellate Streblomastix strix and complex community of Bacteroidetes bacteria on its surface.</title>
        <authorList>
            <person name="Treitli S.C."/>
            <person name="Kolisko M."/>
            <person name="Husnik F."/>
            <person name="Keeling P."/>
            <person name="Hampl V."/>
        </authorList>
    </citation>
    <scope>NUCLEOTIDE SEQUENCE [LARGE SCALE GENOMIC DNA]</scope>
    <source>
        <strain evidence="5">ST1C</strain>
    </source>
</reference>
<accession>A0A5J4VFG3</accession>
<comment type="caution">
    <text evidence="5">The sequence shown here is derived from an EMBL/GenBank/DDBJ whole genome shotgun (WGS) entry which is preliminary data.</text>
</comment>
<dbReference type="GO" id="GO:0003887">
    <property type="term" value="F:DNA-directed DNA polymerase activity"/>
    <property type="evidence" value="ECO:0007669"/>
    <property type="project" value="UniProtKB-KW"/>
</dbReference>
<evidence type="ECO:0000256" key="4">
    <source>
        <dbReference type="ARBA" id="ARBA00022932"/>
    </source>
</evidence>
<dbReference type="EMBL" id="SNRW01007400">
    <property type="protein sequence ID" value="KAA6381297.1"/>
    <property type="molecule type" value="Genomic_DNA"/>
</dbReference>
<evidence type="ECO:0000256" key="1">
    <source>
        <dbReference type="ARBA" id="ARBA00005755"/>
    </source>
</evidence>
<dbReference type="GO" id="GO:0003676">
    <property type="term" value="F:nucleic acid binding"/>
    <property type="evidence" value="ECO:0007669"/>
    <property type="project" value="InterPro"/>
</dbReference>
<dbReference type="PRINTS" id="PR00106">
    <property type="entry name" value="DNAPOLB"/>
</dbReference>
<keyword evidence="4" id="KW-0239">DNA-directed DNA polymerase</keyword>
<dbReference type="InterPro" id="IPR043502">
    <property type="entry name" value="DNA/RNA_pol_sf"/>
</dbReference>
<sequence length="1327" mass="155917">MEQFIDTVNSARTGFNRERTINQRDEQGQLSQLHYNNVIQSLSDIEMFVNEVYESQHHQAFKIQFNFGVIYEEYRHDQNDQVQVDYGYILPRDTRIQEHSPKVIQNQDDIEEYQQYIKAEIINMQNFTLDSTRQRYIAIYSMLIKTYNLQPQIVGASMKELIDLHCNGRKNVIYKNTGNNNNCYMEAIAKALHPDTKEKRYHQDGIIKISKQLLVQVLELPFDSKSRKMTDLLKVFDGLDIIKYANIVSQKLKINQDIYYYDNEHKNYYRGLQVMYQDEMLEENKTTLHQEIKTIDLLVVESEWEGNKISHAFAIANKQALTGLKFCPHCNSKAFDPKDKNYSRDYEKHTIKCENNEGKIVKKVKLDYIQKPFVPHIMQNKTYQYLLANGRQHEFKPTQYFITYDLETVHKIVNKKFGKSNYQMYELFPLSVASTIRNKQGIKKIFFSQQDGDDFIVQWLNQLFKEAEQVNTDNQYITKACTIDDKIPYSIEMPIVGFNSSRFDISLIISYMQCKDWTISNYIGSPTIAKQVIVHHKKLNLKVKFVDMLTYLQPKELKQAAKDFGDGYDDKKGLFPYESFNTDNVNEVLSKSEPFSMEDFNSSLKKTKISEKDYQIYLEDAKRFKNRWDYLQYYNEQDTYIMIKPLMTLISLQFKYKIDMFSFMSMAACSNAIKYAKAYEDFDINGLYPNFEDNSQKFYLTENYWQSKVKGYLSQDKHKKRDTTNNVQDSDFDYFKRLFKVSNCSICGRKFTISNKPTLDRIDNSKGYSKDNVLPCCLYCNCFCSDKDKNIGKLFIQLRRYCMIRCLPTNLTDIEVYHLIRKWITGGLSNVMHRVNRAGIDFIKRLWYDKDNKKVTVLTTDHRITHVVGVDFNSLYPNVMSSEPHKFIKFTGGKMYMCGSQTGKIMGDTDHSKQTILRIINSKKRFTENGQLFIAEVKGHIDQNYINDFINFPPILRNYEFTTDEGTIGSYMYNHMKDNKIKTDQKQRKLTNLTSTMGEFMAFSSYYLWFLIDDCHFIIDDVKQIVLFNKHDQFNSFIKKFTKNRIEAKLDENKGQEQFFKIVMNSSYGSDGMNTEKYHKVKIMNKKQPERAIRSNAFMDEQKISEDSYLVQMNPENCSCKTPLQVAFFVLDNAKYWYLNFIYNFMYKCLDMNRIHFIEGDTDSAYWAVSGNVNEDFTQQFNAVINDREFYNDNAKYSFPTIRGDIYDEKKILGLAIERQGISMVALAPKNYMIETNYNGNSKIKLQGVNQKTNKITKAQIIDCINEGKITKCTNLRLGQKNHQMSQLAIEKNGISGIYTKMLVLENQSCCPFIFGLQSKDYSFQDN</sequence>
<dbReference type="Proteomes" id="UP000324800">
    <property type="component" value="Unassembled WGS sequence"/>
</dbReference>
<organism evidence="5 6">
    <name type="scientific">Streblomastix strix</name>
    <dbReference type="NCBI Taxonomy" id="222440"/>
    <lineage>
        <taxon>Eukaryota</taxon>
        <taxon>Metamonada</taxon>
        <taxon>Preaxostyla</taxon>
        <taxon>Oxymonadida</taxon>
        <taxon>Streblomastigidae</taxon>
        <taxon>Streblomastix</taxon>
    </lineage>
</organism>
<proteinExistence type="inferred from homology"/>
<gene>
    <name evidence="5" type="ORF">EZS28_023176</name>
</gene>
<dbReference type="InterPro" id="IPR012337">
    <property type="entry name" value="RNaseH-like_sf"/>
</dbReference>
<evidence type="ECO:0000256" key="3">
    <source>
        <dbReference type="ARBA" id="ARBA00022695"/>
    </source>
</evidence>
<evidence type="ECO:0000313" key="6">
    <source>
        <dbReference type="Proteomes" id="UP000324800"/>
    </source>
</evidence>
<dbReference type="PANTHER" id="PTHR33206">
    <property type="entry name" value="PROTEIN CBG10425"/>
    <property type="match status" value="1"/>
</dbReference>
<dbReference type="SUPFAM" id="SSF53098">
    <property type="entry name" value="Ribonuclease H-like"/>
    <property type="match status" value="1"/>
</dbReference>
<dbReference type="PANTHER" id="PTHR33206:SF1">
    <property type="entry name" value="DNA-DIRECTED DNA POLYMERASE"/>
    <property type="match status" value="1"/>
</dbReference>